<name>A0ABV8ERT2_9BACT</name>
<evidence type="ECO:0008006" key="3">
    <source>
        <dbReference type="Google" id="ProtNLM"/>
    </source>
</evidence>
<dbReference type="EMBL" id="JBHSAV010000092">
    <property type="protein sequence ID" value="MFC3978050.1"/>
    <property type="molecule type" value="Genomic_DNA"/>
</dbReference>
<keyword evidence="2" id="KW-1185">Reference proteome</keyword>
<organism evidence="1 2">
    <name type="scientific">Belliella kenyensis</name>
    <dbReference type="NCBI Taxonomy" id="1472724"/>
    <lineage>
        <taxon>Bacteria</taxon>
        <taxon>Pseudomonadati</taxon>
        <taxon>Bacteroidota</taxon>
        <taxon>Cytophagia</taxon>
        <taxon>Cytophagales</taxon>
        <taxon>Cyclobacteriaceae</taxon>
        <taxon>Belliella</taxon>
    </lineage>
</organism>
<dbReference type="RefSeq" id="WP_241296167.1">
    <property type="nucleotide sequence ID" value="NZ_JAKZGR010000012.1"/>
</dbReference>
<evidence type="ECO:0000313" key="1">
    <source>
        <dbReference type="EMBL" id="MFC3978050.1"/>
    </source>
</evidence>
<dbReference type="Proteomes" id="UP001595766">
    <property type="component" value="Unassembled WGS sequence"/>
</dbReference>
<sequence>MTYNWQHQNWPNFDGQVDRLIQVAPPAESIIYAEVYALQKESNGYFKKLHTLAVIDETYTSIVLPFPKAFEHFYWHMQVRLNSGFKSIYNFEYWDNAPEKIDLDIDQEVKILNKSFYDFQLQLPETFTYQMQRVEFKNKLSWPNYRRIYWEVFSKDAQFKIMEIPAQILEKLDYNPDLSNPSIMASIIFTENTSYEDHLNLLFKGIPKPPMKFRSVISHIE</sequence>
<accession>A0ABV8ERT2</accession>
<reference evidence="2" key="1">
    <citation type="journal article" date="2019" name="Int. J. Syst. Evol. Microbiol.">
        <title>The Global Catalogue of Microorganisms (GCM) 10K type strain sequencing project: providing services to taxonomists for standard genome sequencing and annotation.</title>
        <authorList>
            <consortium name="The Broad Institute Genomics Platform"/>
            <consortium name="The Broad Institute Genome Sequencing Center for Infectious Disease"/>
            <person name="Wu L."/>
            <person name="Ma J."/>
        </authorList>
    </citation>
    <scope>NUCLEOTIDE SEQUENCE [LARGE SCALE GENOMIC DNA]</scope>
    <source>
        <strain evidence="2">CECT 8551</strain>
    </source>
</reference>
<protein>
    <recommendedName>
        <fullName evidence="3">DUF4172 domain-containing protein</fullName>
    </recommendedName>
</protein>
<proteinExistence type="predicted"/>
<gene>
    <name evidence="1" type="ORF">ACFOUP_16825</name>
</gene>
<comment type="caution">
    <text evidence="1">The sequence shown here is derived from an EMBL/GenBank/DDBJ whole genome shotgun (WGS) entry which is preliminary data.</text>
</comment>
<evidence type="ECO:0000313" key="2">
    <source>
        <dbReference type="Proteomes" id="UP001595766"/>
    </source>
</evidence>